<feature type="transmembrane region" description="Helical" evidence="2">
    <location>
        <begin position="80"/>
        <end position="98"/>
    </location>
</feature>
<dbReference type="Proteomes" id="UP001151516">
    <property type="component" value="Unassembled WGS sequence"/>
</dbReference>
<proteinExistence type="predicted"/>
<organism evidence="3 4">
    <name type="scientific">Coemansia spiralis</name>
    <dbReference type="NCBI Taxonomy" id="417178"/>
    <lineage>
        <taxon>Eukaryota</taxon>
        <taxon>Fungi</taxon>
        <taxon>Fungi incertae sedis</taxon>
        <taxon>Zoopagomycota</taxon>
        <taxon>Kickxellomycotina</taxon>
        <taxon>Kickxellomycetes</taxon>
        <taxon>Kickxellales</taxon>
        <taxon>Kickxellaceae</taxon>
        <taxon>Coemansia</taxon>
    </lineage>
</organism>
<sequence length="191" mass="21206">MFINNNNLSTPQVGAPPVSPFFSTPARHAADSLAHPTTHQEALPRNDQLSSKGKWFNPDAQRVLGDRALHVSVRQSALRLRWNAACLILLVGFLQTSLYRQIKSASLVIAVPLSAWSLLEWLAVALLAFNVGEAVWCLLRPQNQYANIAMTPSQRRRIGLDTHVEPTTSDTPTRPPQMTLSTSTLKEQRSF</sequence>
<feature type="compositionally biased region" description="Polar residues" evidence="1">
    <location>
        <begin position="165"/>
        <end position="183"/>
    </location>
</feature>
<keyword evidence="2" id="KW-0812">Transmembrane</keyword>
<gene>
    <name evidence="3" type="ORF">IWW39_005092</name>
</gene>
<keyword evidence="2" id="KW-0472">Membrane</keyword>
<reference evidence="3" key="1">
    <citation type="submission" date="2022-07" db="EMBL/GenBank/DDBJ databases">
        <title>Phylogenomic reconstructions and comparative analyses of Kickxellomycotina fungi.</title>
        <authorList>
            <person name="Reynolds N.K."/>
            <person name="Stajich J.E."/>
            <person name="Barry K."/>
            <person name="Grigoriev I.V."/>
            <person name="Crous P."/>
            <person name="Smith M.E."/>
        </authorList>
    </citation>
    <scope>NUCLEOTIDE SEQUENCE</scope>
    <source>
        <strain evidence="3">CBS 109367</strain>
    </source>
</reference>
<dbReference type="OrthoDB" id="509821at2759"/>
<evidence type="ECO:0000313" key="4">
    <source>
        <dbReference type="Proteomes" id="UP001151516"/>
    </source>
</evidence>
<dbReference type="EMBL" id="JANBTX010000233">
    <property type="protein sequence ID" value="KAJ2684120.1"/>
    <property type="molecule type" value="Genomic_DNA"/>
</dbReference>
<dbReference type="AlphaFoldDB" id="A0A9W8GAL3"/>
<feature type="region of interest" description="Disordered" evidence="1">
    <location>
        <begin position="163"/>
        <end position="183"/>
    </location>
</feature>
<comment type="caution">
    <text evidence="3">The sequence shown here is derived from an EMBL/GenBank/DDBJ whole genome shotgun (WGS) entry which is preliminary data.</text>
</comment>
<feature type="non-terminal residue" evidence="3">
    <location>
        <position position="191"/>
    </location>
</feature>
<feature type="region of interest" description="Disordered" evidence="1">
    <location>
        <begin position="33"/>
        <end position="52"/>
    </location>
</feature>
<evidence type="ECO:0000256" key="1">
    <source>
        <dbReference type="SAM" id="MobiDB-lite"/>
    </source>
</evidence>
<name>A0A9W8GAL3_9FUNG</name>
<protein>
    <submittedName>
        <fullName evidence="3">Uncharacterized protein</fullName>
    </submittedName>
</protein>
<keyword evidence="2" id="KW-1133">Transmembrane helix</keyword>
<evidence type="ECO:0000256" key="2">
    <source>
        <dbReference type="SAM" id="Phobius"/>
    </source>
</evidence>
<evidence type="ECO:0000313" key="3">
    <source>
        <dbReference type="EMBL" id="KAJ2684120.1"/>
    </source>
</evidence>
<keyword evidence="4" id="KW-1185">Reference proteome</keyword>
<feature type="transmembrane region" description="Helical" evidence="2">
    <location>
        <begin position="118"/>
        <end position="139"/>
    </location>
</feature>
<accession>A0A9W8GAL3</accession>